<evidence type="ECO:0000313" key="14">
    <source>
        <dbReference type="Proteomes" id="UP000680714"/>
    </source>
</evidence>
<feature type="transmembrane region" description="Helical" evidence="12">
    <location>
        <begin position="428"/>
        <end position="450"/>
    </location>
</feature>
<feature type="transmembrane region" description="Helical" evidence="12">
    <location>
        <begin position="6"/>
        <end position="24"/>
    </location>
</feature>
<keyword evidence="11" id="KW-0012">Acyltransferase</keyword>
<keyword evidence="11" id="KW-0808">Transferase</keyword>
<evidence type="ECO:0000313" key="13">
    <source>
        <dbReference type="EMBL" id="MBR9973744.1"/>
    </source>
</evidence>
<feature type="transmembrane region" description="Helical" evidence="12">
    <location>
        <begin position="348"/>
        <end position="367"/>
    </location>
</feature>
<evidence type="ECO:0000256" key="6">
    <source>
        <dbReference type="ARBA" id="ARBA00022692"/>
    </source>
</evidence>
<proteinExistence type="inferred from homology"/>
<organism evidence="13 14">
    <name type="scientific">Magnetospirillum sulfuroxidans</name>
    <dbReference type="NCBI Taxonomy" id="611300"/>
    <lineage>
        <taxon>Bacteria</taxon>
        <taxon>Pseudomonadati</taxon>
        <taxon>Pseudomonadota</taxon>
        <taxon>Alphaproteobacteria</taxon>
        <taxon>Rhodospirillales</taxon>
        <taxon>Rhodospirillaceae</taxon>
        <taxon>Magnetospirillum</taxon>
    </lineage>
</organism>
<feature type="transmembrane region" description="Helical" evidence="12">
    <location>
        <begin position="145"/>
        <end position="167"/>
    </location>
</feature>
<feature type="transmembrane region" description="Helical" evidence="12">
    <location>
        <begin position="103"/>
        <end position="125"/>
    </location>
</feature>
<evidence type="ECO:0000256" key="12">
    <source>
        <dbReference type="SAM" id="Phobius"/>
    </source>
</evidence>
<feature type="transmembrane region" description="Helical" evidence="12">
    <location>
        <begin position="188"/>
        <end position="207"/>
    </location>
</feature>
<feature type="transmembrane region" description="Helical" evidence="12">
    <location>
        <begin position="305"/>
        <end position="336"/>
    </location>
</feature>
<keyword evidence="14" id="KW-1185">Reference proteome</keyword>
<keyword evidence="6 12" id="KW-0812">Transmembrane</keyword>
<evidence type="ECO:0000256" key="9">
    <source>
        <dbReference type="ARBA" id="ARBA00023136"/>
    </source>
</evidence>
<feature type="transmembrane region" description="Helical" evidence="12">
    <location>
        <begin position="72"/>
        <end position="91"/>
    </location>
</feature>
<comment type="subcellular location">
    <subcellularLocation>
        <location evidence="1">Cell membrane</location>
        <topology evidence="1">Multi-pass membrane protein</topology>
    </subcellularLocation>
</comment>
<evidence type="ECO:0000256" key="10">
    <source>
        <dbReference type="ARBA" id="ARBA00031030"/>
    </source>
</evidence>
<evidence type="ECO:0000256" key="4">
    <source>
        <dbReference type="ARBA" id="ARBA00016084"/>
    </source>
</evidence>
<feature type="transmembrane region" description="Helical" evidence="12">
    <location>
        <begin position="227"/>
        <end position="254"/>
    </location>
</feature>
<dbReference type="PIRSF" id="PIRSF016636">
    <property type="entry name" value="AlgI_DltB"/>
    <property type="match status" value="1"/>
</dbReference>
<comment type="pathway">
    <text evidence="2">Glycan biosynthesis; alginate biosynthesis.</text>
</comment>
<dbReference type="InterPro" id="IPR004299">
    <property type="entry name" value="MBOAT_fam"/>
</dbReference>
<gene>
    <name evidence="13" type="ORF">KEC16_18615</name>
</gene>
<evidence type="ECO:0000256" key="2">
    <source>
        <dbReference type="ARBA" id="ARBA00005182"/>
    </source>
</evidence>
<keyword evidence="8 12" id="KW-1133">Transmembrane helix</keyword>
<dbReference type="InterPro" id="IPR024194">
    <property type="entry name" value="Ac/AlaTfrase_AlgI/DltB"/>
</dbReference>
<sequence length="452" mass="52301">MNFNTLEFILLYLPIVIGLTYTVPPTWRLRVLLLASLVFYGISGLLPLAFLIASVLWGYAFALLFRRHRSTGALLAAVSLPLLTLFLGKYLRFTLDTIGVGDTVRTAFAPVLAIALPAGISFYTFKIISYELDVYDGKVKATSSLTLLASFFCLFPHLIAGPILRFADLQQQFTRLATERKIDADWNGAIKFFAIGLFYKTFFADMLRGLHESYPLFAAANNYWDTWYYVLSYAFVIYFDFWGYSLMAIGLAKMVGIDFPRNFREPYMSASPKEFWRRWHITLSFWLRDYVYLKLGGNDRYVRNILIVFLVTGLWHGAGWNFVLWGGYHAVFVLLYHFSRRWWDAWPLLVQRCITFMVVALGWPLFFLKPDGYVDLLARLAPTSTHWASSFGLHHWLIMGIVAAWTFFVREDKLIFNTDRPSFLDNPVLLGIGTFMSVLFLNYARTFIYFQF</sequence>
<dbReference type="InterPro" id="IPR051085">
    <property type="entry name" value="MB_O-acyltransferase"/>
</dbReference>
<feature type="transmembrane region" description="Helical" evidence="12">
    <location>
        <begin position="387"/>
        <end position="408"/>
    </location>
</feature>
<dbReference type="Pfam" id="PF03062">
    <property type="entry name" value="MBOAT"/>
    <property type="match status" value="1"/>
</dbReference>
<dbReference type="EMBL" id="JAGTUF010000030">
    <property type="protein sequence ID" value="MBR9973744.1"/>
    <property type="molecule type" value="Genomic_DNA"/>
</dbReference>
<evidence type="ECO:0000256" key="11">
    <source>
        <dbReference type="PIRNR" id="PIRNR016636"/>
    </source>
</evidence>
<evidence type="ECO:0000256" key="1">
    <source>
        <dbReference type="ARBA" id="ARBA00004651"/>
    </source>
</evidence>
<comment type="similarity">
    <text evidence="3 11">Belongs to the membrane-bound acyltransferase family.</text>
</comment>
<dbReference type="Proteomes" id="UP000680714">
    <property type="component" value="Unassembled WGS sequence"/>
</dbReference>
<protein>
    <recommendedName>
        <fullName evidence="4">Probable alginate O-acetylase AlgI</fullName>
    </recommendedName>
    <alternativeName>
        <fullName evidence="10">Alginate biosynthesis protein AlgI</fullName>
    </alternativeName>
</protein>
<accession>A0ABS5IHC6</accession>
<dbReference type="PIRSF" id="PIRSF500217">
    <property type="entry name" value="AlgI"/>
    <property type="match status" value="1"/>
</dbReference>
<reference evidence="13 14" key="1">
    <citation type="submission" date="2021-04" db="EMBL/GenBank/DDBJ databases">
        <title>Magnetospirillum sulfuroxidans sp. nov., a facultative chemolithoautotrophic sulfur-oxidizing alphaproteobacterium isolated from freshwater sediment and proposals for Paramagetospirillum gen. nov., and Magnetospirillaceae fam. nov.</title>
        <authorList>
            <person name="Koziaeva V."/>
            <person name="Geelhoed J.S."/>
            <person name="Sorokin D.Y."/>
            <person name="Grouzdev D.S."/>
        </authorList>
    </citation>
    <scope>NUCLEOTIDE SEQUENCE [LARGE SCALE GENOMIC DNA]</scope>
    <source>
        <strain evidence="13 14">J10</strain>
    </source>
</reference>
<dbReference type="PANTHER" id="PTHR13285:SF18">
    <property type="entry name" value="PROTEIN-CYSTEINE N-PALMITOYLTRANSFERASE RASP"/>
    <property type="match status" value="1"/>
</dbReference>
<name>A0ABS5IHC6_9PROT</name>
<keyword evidence="7" id="KW-0016">Alginate biosynthesis</keyword>
<dbReference type="PANTHER" id="PTHR13285">
    <property type="entry name" value="ACYLTRANSFERASE"/>
    <property type="match status" value="1"/>
</dbReference>
<dbReference type="RefSeq" id="WP_211551757.1">
    <property type="nucleotide sequence ID" value="NZ_JAGTUF010000030.1"/>
</dbReference>
<keyword evidence="9 11" id="KW-0472">Membrane</keyword>
<dbReference type="InterPro" id="IPR028362">
    <property type="entry name" value="AlgI"/>
</dbReference>
<feature type="transmembrane region" description="Helical" evidence="12">
    <location>
        <begin position="31"/>
        <end position="60"/>
    </location>
</feature>
<evidence type="ECO:0000256" key="5">
    <source>
        <dbReference type="ARBA" id="ARBA00022475"/>
    </source>
</evidence>
<evidence type="ECO:0000256" key="8">
    <source>
        <dbReference type="ARBA" id="ARBA00022989"/>
    </source>
</evidence>
<evidence type="ECO:0000256" key="7">
    <source>
        <dbReference type="ARBA" id="ARBA00022841"/>
    </source>
</evidence>
<comment type="caution">
    <text evidence="13">The sequence shown here is derived from an EMBL/GenBank/DDBJ whole genome shotgun (WGS) entry which is preliminary data.</text>
</comment>
<evidence type="ECO:0000256" key="3">
    <source>
        <dbReference type="ARBA" id="ARBA00010323"/>
    </source>
</evidence>
<keyword evidence="5 11" id="KW-1003">Cell membrane</keyword>